<reference evidence="2" key="1">
    <citation type="submission" date="2016-11" db="UniProtKB">
        <authorList>
            <consortium name="WormBaseParasite"/>
        </authorList>
    </citation>
    <scope>IDENTIFICATION</scope>
</reference>
<keyword evidence="1" id="KW-1185">Reference proteome</keyword>
<evidence type="ECO:0000313" key="2">
    <source>
        <dbReference type="WBParaSite" id="Hba_12971"/>
    </source>
</evidence>
<protein>
    <submittedName>
        <fullName evidence="2">Transposase</fullName>
    </submittedName>
</protein>
<proteinExistence type="predicted"/>
<organism evidence="1 2">
    <name type="scientific">Heterorhabditis bacteriophora</name>
    <name type="common">Entomopathogenic nematode worm</name>
    <dbReference type="NCBI Taxonomy" id="37862"/>
    <lineage>
        <taxon>Eukaryota</taxon>
        <taxon>Metazoa</taxon>
        <taxon>Ecdysozoa</taxon>
        <taxon>Nematoda</taxon>
        <taxon>Chromadorea</taxon>
        <taxon>Rhabditida</taxon>
        <taxon>Rhabditina</taxon>
        <taxon>Rhabditomorpha</taxon>
        <taxon>Strongyloidea</taxon>
        <taxon>Heterorhabditidae</taxon>
        <taxon>Heterorhabditis</taxon>
    </lineage>
</organism>
<sequence>MSAAINTLVDSWLREKPTAAWSGRSDLNSYDLVEIASNLIVKTKSALSIDVQWIKLLTLCPSPITIDGVYTST</sequence>
<evidence type="ECO:0000313" key="1">
    <source>
        <dbReference type="Proteomes" id="UP000095283"/>
    </source>
</evidence>
<dbReference type="WBParaSite" id="Hba_12971">
    <property type="protein sequence ID" value="Hba_12971"/>
    <property type="gene ID" value="Hba_12971"/>
</dbReference>
<dbReference type="Proteomes" id="UP000095283">
    <property type="component" value="Unplaced"/>
</dbReference>
<name>A0A1I7X6E5_HETBA</name>
<accession>A0A1I7X6E5</accession>
<dbReference type="AlphaFoldDB" id="A0A1I7X6E5"/>